<keyword evidence="4" id="KW-0804">Transcription</keyword>
<feature type="domain" description="BZIP" evidence="6">
    <location>
        <begin position="76"/>
        <end position="139"/>
    </location>
</feature>
<keyword evidence="3" id="KW-0238">DNA-binding</keyword>
<evidence type="ECO:0000313" key="8">
    <source>
        <dbReference type="Proteomes" id="UP000030748"/>
    </source>
</evidence>
<dbReference type="Proteomes" id="UP000030748">
    <property type="component" value="Unassembled WGS sequence"/>
</dbReference>
<dbReference type="PANTHER" id="PTHR46324">
    <property type="entry name" value="BASIC LEUCINE ZIPPER 43-RELATED"/>
    <property type="match status" value="1"/>
</dbReference>
<dbReference type="OMA" id="SDCHERV"/>
<dbReference type="GO" id="GO:0005634">
    <property type="term" value="C:nucleus"/>
    <property type="evidence" value="ECO:0007669"/>
    <property type="project" value="UniProtKB-SubCell"/>
</dbReference>
<dbReference type="InterPro" id="IPR044521">
    <property type="entry name" value="AtbZIP8/43"/>
</dbReference>
<evidence type="ECO:0000256" key="2">
    <source>
        <dbReference type="ARBA" id="ARBA00023015"/>
    </source>
</evidence>
<dbReference type="GO" id="GO:0046983">
    <property type="term" value="F:protein dimerization activity"/>
    <property type="evidence" value="ECO:0007669"/>
    <property type="project" value="UniProtKB-ARBA"/>
</dbReference>
<dbReference type="PANTHER" id="PTHR46324:SF3">
    <property type="entry name" value="BASIC LEUCINE ZIPPER 43-RELATED"/>
    <property type="match status" value="1"/>
</dbReference>
<dbReference type="PROSITE" id="PS00036">
    <property type="entry name" value="BZIP_BASIC"/>
    <property type="match status" value="1"/>
</dbReference>
<dbReference type="InterPro" id="IPR046347">
    <property type="entry name" value="bZIP_sf"/>
</dbReference>
<reference evidence="7 8" key="1">
    <citation type="journal article" date="2013" name="Proc. Natl. Acad. Sci. U.S.A.">
        <title>Fine-scale variation in meiotic recombination in Mimulus inferred from population shotgun sequencing.</title>
        <authorList>
            <person name="Hellsten U."/>
            <person name="Wright K.M."/>
            <person name="Jenkins J."/>
            <person name="Shu S."/>
            <person name="Yuan Y."/>
            <person name="Wessler S.R."/>
            <person name="Schmutz J."/>
            <person name="Willis J.H."/>
            <person name="Rokhsar D.S."/>
        </authorList>
    </citation>
    <scope>NUCLEOTIDE SEQUENCE [LARGE SCALE GENOMIC DNA]</scope>
    <source>
        <strain evidence="8">cv. DUN x IM62</strain>
    </source>
</reference>
<dbReference type="CDD" id="cd14702">
    <property type="entry name" value="bZIP_plant_GBF1"/>
    <property type="match status" value="1"/>
</dbReference>
<comment type="subcellular location">
    <subcellularLocation>
        <location evidence="1">Nucleus</location>
    </subcellularLocation>
</comment>
<dbReference type="SUPFAM" id="SSF57959">
    <property type="entry name" value="Leucine zipper domain"/>
    <property type="match status" value="1"/>
</dbReference>
<evidence type="ECO:0000256" key="1">
    <source>
        <dbReference type="ARBA" id="ARBA00004123"/>
    </source>
</evidence>
<evidence type="ECO:0000256" key="5">
    <source>
        <dbReference type="ARBA" id="ARBA00023242"/>
    </source>
</evidence>
<gene>
    <name evidence="7" type="ORF">MIMGU_mgv1a014639mg</name>
</gene>
<dbReference type="AlphaFoldDB" id="A0A022QQZ8"/>
<dbReference type="STRING" id="4155.A0A022QQZ8"/>
<keyword evidence="8" id="KW-1185">Reference proteome</keyword>
<dbReference type="GO" id="GO:0003700">
    <property type="term" value="F:DNA-binding transcription factor activity"/>
    <property type="evidence" value="ECO:0007669"/>
    <property type="project" value="InterPro"/>
</dbReference>
<organism evidence="7 8">
    <name type="scientific">Erythranthe guttata</name>
    <name type="common">Yellow monkey flower</name>
    <name type="synonym">Mimulus guttatus</name>
    <dbReference type="NCBI Taxonomy" id="4155"/>
    <lineage>
        <taxon>Eukaryota</taxon>
        <taxon>Viridiplantae</taxon>
        <taxon>Streptophyta</taxon>
        <taxon>Embryophyta</taxon>
        <taxon>Tracheophyta</taxon>
        <taxon>Spermatophyta</taxon>
        <taxon>Magnoliopsida</taxon>
        <taxon>eudicotyledons</taxon>
        <taxon>Gunneridae</taxon>
        <taxon>Pentapetalae</taxon>
        <taxon>asterids</taxon>
        <taxon>lamiids</taxon>
        <taxon>Lamiales</taxon>
        <taxon>Phrymaceae</taxon>
        <taxon>Erythranthe</taxon>
    </lineage>
</organism>
<keyword evidence="5" id="KW-0539">Nucleus</keyword>
<dbReference type="OrthoDB" id="551672at2759"/>
<evidence type="ECO:0000256" key="4">
    <source>
        <dbReference type="ARBA" id="ARBA00023163"/>
    </source>
</evidence>
<dbReference type="PhylomeDB" id="A0A022QQZ8"/>
<dbReference type="EMBL" id="KI631311">
    <property type="protein sequence ID" value="EYU28915.1"/>
    <property type="molecule type" value="Genomic_DNA"/>
</dbReference>
<name>A0A022QQZ8_ERYGU</name>
<dbReference type="PROSITE" id="PS50217">
    <property type="entry name" value="BZIP"/>
    <property type="match status" value="1"/>
</dbReference>
<dbReference type="Gene3D" id="1.20.5.170">
    <property type="match status" value="1"/>
</dbReference>
<protein>
    <recommendedName>
        <fullName evidence="6">BZIP domain-containing protein</fullName>
    </recommendedName>
</protein>
<proteinExistence type="predicted"/>
<dbReference type="FunFam" id="1.20.5.170:FF:000020">
    <property type="entry name" value="BZIP transcription factor"/>
    <property type="match status" value="1"/>
</dbReference>
<evidence type="ECO:0000259" key="6">
    <source>
        <dbReference type="PROSITE" id="PS50217"/>
    </source>
</evidence>
<keyword evidence="2" id="KW-0805">Transcription regulation</keyword>
<dbReference type="GO" id="GO:0003677">
    <property type="term" value="F:DNA binding"/>
    <property type="evidence" value="ECO:0007669"/>
    <property type="project" value="UniProtKB-KW"/>
</dbReference>
<dbReference type="Pfam" id="PF00170">
    <property type="entry name" value="bZIP_1"/>
    <property type="match status" value="1"/>
</dbReference>
<dbReference type="SMART" id="SM00338">
    <property type="entry name" value="BRLZ"/>
    <property type="match status" value="1"/>
</dbReference>
<dbReference type="InterPro" id="IPR004827">
    <property type="entry name" value="bZIP"/>
</dbReference>
<accession>A0A022QQZ8</accession>
<evidence type="ECO:0000313" key="7">
    <source>
        <dbReference type="EMBL" id="EYU28915.1"/>
    </source>
</evidence>
<dbReference type="KEGG" id="egt:105967485"/>
<sequence>MMQSEIQEMHYFAPQNPSPYQPNFNLIQNTSPSMQYNRFVPANLPNYPPISLLNELCPNSNSTSDEAEDNQVGLVDERKQRRMISNRESARRSRMRKQRHLDELWGQVLRLRNENQNLVEKLSHVSESHGRVVEENARLKEEASDLRQMLMDAQISNSYAVLRDFEDLESSEQSVVTSKNLFD</sequence>
<dbReference type="eggNOG" id="ENOG502RY8E">
    <property type="taxonomic scope" value="Eukaryota"/>
</dbReference>
<dbReference type="InterPro" id="IPR045314">
    <property type="entry name" value="bZIP_plant_GBF1"/>
</dbReference>
<evidence type="ECO:0000256" key="3">
    <source>
        <dbReference type="ARBA" id="ARBA00023125"/>
    </source>
</evidence>